<keyword evidence="5" id="KW-0479">Metal-binding</keyword>
<dbReference type="PIRSF" id="PIRSF036852">
    <property type="entry name" value="Ribonuclease_H1_euk"/>
    <property type="match status" value="1"/>
</dbReference>
<dbReference type="VEuPathDB" id="TriTrypDB:LpyrH10_03_0390"/>
<dbReference type="OrthoDB" id="407198at2759"/>
<dbReference type="GO" id="GO:0000287">
    <property type="term" value="F:magnesium ion binding"/>
    <property type="evidence" value="ECO:0007669"/>
    <property type="project" value="InterPro"/>
</dbReference>
<accession>A0A0N0DY13</accession>
<dbReference type="InterPro" id="IPR002156">
    <property type="entry name" value="RNaseH_domain"/>
</dbReference>
<dbReference type="EC" id="3.1.26.4" evidence="3"/>
<evidence type="ECO:0000256" key="6">
    <source>
        <dbReference type="ARBA" id="ARBA00022759"/>
    </source>
</evidence>
<dbReference type="GO" id="GO:0043137">
    <property type="term" value="P:DNA replication, removal of RNA primer"/>
    <property type="evidence" value="ECO:0007669"/>
    <property type="project" value="TreeGrafter"/>
</dbReference>
<keyword evidence="7" id="KW-0378">Hydrolase</keyword>
<dbReference type="CDD" id="cd09280">
    <property type="entry name" value="RNase_HI_eukaryote_like"/>
    <property type="match status" value="1"/>
</dbReference>
<dbReference type="PROSITE" id="PS50879">
    <property type="entry name" value="RNASE_H_1"/>
    <property type="match status" value="1"/>
</dbReference>
<dbReference type="GO" id="GO:0003676">
    <property type="term" value="F:nucleic acid binding"/>
    <property type="evidence" value="ECO:0007669"/>
    <property type="project" value="InterPro"/>
</dbReference>
<comment type="similarity">
    <text evidence="2">Belongs to the RNase H family.</text>
</comment>
<dbReference type="GeneID" id="26902183"/>
<evidence type="ECO:0000256" key="2">
    <source>
        <dbReference type="ARBA" id="ARBA00005300"/>
    </source>
</evidence>
<dbReference type="Gene3D" id="3.30.420.10">
    <property type="entry name" value="Ribonuclease H-like superfamily/Ribonuclease H"/>
    <property type="match status" value="1"/>
</dbReference>
<evidence type="ECO:0000256" key="7">
    <source>
        <dbReference type="ARBA" id="ARBA00022801"/>
    </source>
</evidence>
<evidence type="ECO:0000256" key="5">
    <source>
        <dbReference type="ARBA" id="ARBA00022723"/>
    </source>
</evidence>
<evidence type="ECO:0000256" key="3">
    <source>
        <dbReference type="ARBA" id="ARBA00012180"/>
    </source>
</evidence>
<dbReference type="InterPro" id="IPR050092">
    <property type="entry name" value="RNase_H"/>
</dbReference>
<evidence type="ECO:0000259" key="8">
    <source>
        <dbReference type="PROSITE" id="PS50879"/>
    </source>
</evidence>
<comment type="catalytic activity">
    <reaction evidence="1">
        <text>Endonucleolytic cleavage to 5'-phosphomonoester.</text>
        <dbReference type="EC" id="3.1.26.4"/>
    </reaction>
</comment>
<evidence type="ECO:0000256" key="1">
    <source>
        <dbReference type="ARBA" id="ARBA00000077"/>
    </source>
</evidence>
<dbReference type="EMBL" id="LGTL01000003">
    <property type="protein sequence ID" value="KPA83615.1"/>
    <property type="molecule type" value="Genomic_DNA"/>
</dbReference>
<protein>
    <recommendedName>
        <fullName evidence="3">ribonuclease H</fullName>
        <ecNumber evidence="3">3.1.26.4</ecNumber>
    </recommendedName>
</protein>
<evidence type="ECO:0000313" key="9">
    <source>
        <dbReference type="EMBL" id="KPA83615.1"/>
    </source>
</evidence>
<proteinExistence type="inferred from homology"/>
<evidence type="ECO:0000313" key="10">
    <source>
        <dbReference type="Proteomes" id="UP000037923"/>
    </source>
</evidence>
<dbReference type="PANTHER" id="PTHR10642">
    <property type="entry name" value="RIBONUCLEASE H1"/>
    <property type="match status" value="1"/>
</dbReference>
<dbReference type="RefSeq" id="XP_015662054.1">
    <property type="nucleotide sequence ID" value="XM_015798576.1"/>
</dbReference>
<dbReference type="OMA" id="VDGACSH"/>
<dbReference type="PANTHER" id="PTHR10642:SF26">
    <property type="entry name" value="RIBONUCLEASE H1"/>
    <property type="match status" value="1"/>
</dbReference>
<sequence>MPRSTYEGDSPLSSSHHQVVYVDGACSHNGTPRARAGYGGYFGSSHDARNFALPVPATEAQTNNRGEMRAVIHCIVQGFVDAGAPKEALDVSHCVTPDWRVSELARPLRRLVIHTDSRYVIDGLTRYSVKWMANGFKLATKEPVLNQDLWKQLIRLRDAYNTCYAQQQHAIESSHPYAFTRESLTSPPKRFHTHNTCNDETEGIELRHVKGHSKDYGNEMADMLAVRGSRMHDSWR</sequence>
<dbReference type="Proteomes" id="UP000037923">
    <property type="component" value="Unassembled WGS sequence"/>
</dbReference>
<dbReference type="InterPro" id="IPR036397">
    <property type="entry name" value="RNaseH_sf"/>
</dbReference>
<name>A0A0N0DY13_LEPPY</name>
<dbReference type="InterPro" id="IPR012337">
    <property type="entry name" value="RNaseH-like_sf"/>
</dbReference>
<comment type="caution">
    <text evidence="9">The sequence shown here is derived from an EMBL/GenBank/DDBJ whole genome shotgun (WGS) entry which is preliminary data.</text>
</comment>
<organism evidence="9 10">
    <name type="scientific">Leptomonas pyrrhocoris</name>
    <name type="common">Firebug parasite</name>
    <dbReference type="NCBI Taxonomy" id="157538"/>
    <lineage>
        <taxon>Eukaryota</taxon>
        <taxon>Discoba</taxon>
        <taxon>Euglenozoa</taxon>
        <taxon>Kinetoplastea</taxon>
        <taxon>Metakinetoplastina</taxon>
        <taxon>Trypanosomatida</taxon>
        <taxon>Trypanosomatidae</taxon>
        <taxon>Leishmaniinae</taxon>
        <taxon>Leptomonas</taxon>
    </lineage>
</organism>
<dbReference type="FunFam" id="3.30.420.10:FF:000202">
    <property type="entry name" value="Ribonuclease H1, putative"/>
    <property type="match status" value="1"/>
</dbReference>
<feature type="domain" description="RNase H type-1" evidence="8">
    <location>
        <begin position="14"/>
        <end position="230"/>
    </location>
</feature>
<dbReference type="AlphaFoldDB" id="A0A0N0DY13"/>
<dbReference type="Pfam" id="PF00075">
    <property type="entry name" value="RNase_H"/>
    <property type="match status" value="2"/>
</dbReference>
<keyword evidence="4" id="KW-0540">Nuclease</keyword>
<dbReference type="SUPFAM" id="SSF53098">
    <property type="entry name" value="Ribonuclease H-like"/>
    <property type="match status" value="1"/>
</dbReference>
<dbReference type="InterPro" id="IPR017067">
    <property type="entry name" value="RNase_H1_euk"/>
</dbReference>
<dbReference type="GO" id="GO:0004523">
    <property type="term" value="F:RNA-DNA hybrid ribonuclease activity"/>
    <property type="evidence" value="ECO:0007669"/>
    <property type="project" value="UniProtKB-EC"/>
</dbReference>
<gene>
    <name evidence="9" type="ORF">ABB37_01888</name>
</gene>
<keyword evidence="6" id="KW-0255">Endonuclease</keyword>
<reference evidence="9 10" key="1">
    <citation type="submission" date="2015-07" db="EMBL/GenBank/DDBJ databases">
        <title>High-quality genome of monoxenous trypanosomatid Leptomonas pyrrhocoris.</title>
        <authorList>
            <person name="Flegontov P."/>
            <person name="Butenko A."/>
            <person name="Firsov S."/>
            <person name="Vlcek C."/>
            <person name="Logacheva M.D."/>
            <person name="Field M."/>
            <person name="Filatov D."/>
            <person name="Flegontova O."/>
            <person name="Gerasimov E."/>
            <person name="Jackson A.P."/>
            <person name="Kelly S."/>
            <person name="Opperdoes F."/>
            <person name="O'Reilly A."/>
            <person name="Votypka J."/>
            <person name="Yurchenko V."/>
            <person name="Lukes J."/>
        </authorList>
    </citation>
    <scope>NUCLEOTIDE SEQUENCE [LARGE SCALE GENOMIC DNA]</scope>
    <source>
        <strain evidence="9">H10</strain>
    </source>
</reference>
<evidence type="ECO:0000256" key="4">
    <source>
        <dbReference type="ARBA" id="ARBA00022722"/>
    </source>
</evidence>
<keyword evidence="10" id="KW-1185">Reference proteome</keyword>